<dbReference type="PRINTS" id="PR00465">
    <property type="entry name" value="EP450IV"/>
</dbReference>
<keyword evidence="3 6" id="KW-0479">Metal-binding</keyword>
<reference evidence="9" key="1">
    <citation type="submission" date="2021-12" db="EMBL/GenBank/DDBJ databases">
        <authorList>
            <person name="Zaccaron A."/>
            <person name="Stergiopoulos I."/>
        </authorList>
    </citation>
    <scope>NUCLEOTIDE SEQUENCE</scope>
    <source>
        <strain evidence="9">Race5_Kim</strain>
    </source>
</reference>
<dbReference type="SUPFAM" id="SSF48264">
    <property type="entry name" value="Cytochrome P450"/>
    <property type="match status" value="1"/>
</dbReference>
<dbReference type="GeneID" id="71991879"/>
<dbReference type="GO" id="GO:0020037">
    <property type="term" value="F:heme binding"/>
    <property type="evidence" value="ECO:0007669"/>
    <property type="project" value="InterPro"/>
</dbReference>
<dbReference type="OMA" id="CMNIISR"/>
<dbReference type="PROSITE" id="PS00086">
    <property type="entry name" value="CYTOCHROME_P450"/>
    <property type="match status" value="1"/>
</dbReference>
<comment type="similarity">
    <text evidence="2 7">Belongs to the cytochrome P450 family.</text>
</comment>
<dbReference type="InterPro" id="IPR017972">
    <property type="entry name" value="Cyt_P450_CS"/>
</dbReference>
<evidence type="ECO:0000256" key="8">
    <source>
        <dbReference type="SAM" id="Phobius"/>
    </source>
</evidence>
<dbReference type="OrthoDB" id="1844152at2759"/>
<keyword evidence="8" id="KW-0812">Transmembrane</keyword>
<evidence type="ECO:0000256" key="4">
    <source>
        <dbReference type="ARBA" id="ARBA00023002"/>
    </source>
</evidence>
<dbReference type="GO" id="GO:0005506">
    <property type="term" value="F:iron ion binding"/>
    <property type="evidence" value="ECO:0007669"/>
    <property type="project" value="InterPro"/>
</dbReference>
<keyword evidence="7 9" id="KW-0503">Monooxygenase</keyword>
<organism evidence="9 10">
    <name type="scientific">Passalora fulva</name>
    <name type="common">Tomato leaf mold</name>
    <name type="synonym">Cladosporium fulvum</name>
    <dbReference type="NCBI Taxonomy" id="5499"/>
    <lineage>
        <taxon>Eukaryota</taxon>
        <taxon>Fungi</taxon>
        <taxon>Dikarya</taxon>
        <taxon>Ascomycota</taxon>
        <taxon>Pezizomycotina</taxon>
        <taxon>Dothideomycetes</taxon>
        <taxon>Dothideomycetidae</taxon>
        <taxon>Mycosphaerellales</taxon>
        <taxon>Mycosphaerellaceae</taxon>
        <taxon>Fulvia</taxon>
    </lineage>
</organism>
<evidence type="ECO:0000256" key="7">
    <source>
        <dbReference type="RuleBase" id="RU000461"/>
    </source>
</evidence>
<dbReference type="RefSeq" id="XP_047767374.1">
    <property type="nucleotide sequence ID" value="XM_047911149.1"/>
</dbReference>
<proteinExistence type="inferred from homology"/>
<evidence type="ECO:0000256" key="2">
    <source>
        <dbReference type="ARBA" id="ARBA00010617"/>
    </source>
</evidence>
<evidence type="ECO:0000256" key="3">
    <source>
        <dbReference type="ARBA" id="ARBA00022723"/>
    </source>
</evidence>
<dbReference type="CDD" id="cd11041">
    <property type="entry name" value="CYP503A1-like"/>
    <property type="match status" value="1"/>
</dbReference>
<dbReference type="InterPro" id="IPR001128">
    <property type="entry name" value="Cyt_P450"/>
</dbReference>
<comment type="cofactor">
    <cofactor evidence="1 6">
        <name>heme</name>
        <dbReference type="ChEBI" id="CHEBI:30413"/>
    </cofactor>
</comment>
<dbReference type="Pfam" id="PF00067">
    <property type="entry name" value="p450"/>
    <property type="match status" value="1"/>
</dbReference>
<feature type="binding site" description="axial binding residue" evidence="6">
    <location>
        <position position="475"/>
    </location>
    <ligand>
        <name>heme</name>
        <dbReference type="ChEBI" id="CHEBI:30413"/>
    </ligand>
    <ligandPart>
        <name>Fe</name>
        <dbReference type="ChEBI" id="CHEBI:18248"/>
    </ligandPart>
</feature>
<keyword evidence="8" id="KW-0472">Membrane</keyword>
<dbReference type="InterPro" id="IPR036396">
    <property type="entry name" value="Cyt_P450_sf"/>
</dbReference>
<dbReference type="Gene3D" id="1.10.630.10">
    <property type="entry name" value="Cytochrome P450"/>
    <property type="match status" value="1"/>
</dbReference>
<dbReference type="AlphaFoldDB" id="A0A9Q8PIC5"/>
<dbReference type="GO" id="GO:0016705">
    <property type="term" value="F:oxidoreductase activity, acting on paired donors, with incorporation or reduction of molecular oxygen"/>
    <property type="evidence" value="ECO:0007669"/>
    <property type="project" value="InterPro"/>
</dbReference>
<name>A0A9Q8PIC5_PASFU</name>
<evidence type="ECO:0000313" key="9">
    <source>
        <dbReference type="EMBL" id="UJO23008.1"/>
    </source>
</evidence>
<sequence length="528" mass="59141">MTTMEVNTSTSTILLAASSALVLYAIASVVIASFSSEARFWRKQEWVGMGQQKRWLAGFWARVHSLKGTRAMVHDGYSRLSKEGKPFSLPQFNDTPLLLLPPNKIKDLIAKPDDEINLLMVLRETLATKYTGDNDLAEDPFHLDVVRHQLTRKLPLVTKAVHDELVLGFEDQWKLNGDAWTTVPAMKTCMNIISRAANRVFSGEQLCRDQAFLDHTREYGNGVFRNAAIINMLPRWLRPFLAPLVTYSNGSHVRDCQRIANPIIEERIERLRTGVKGEQNTDALQWVIEEAYKRNDPAELDAGKICRRLVRLNMVAIHTTSITITNTLLDLYSSPRTEEFVEGLREEVSRVLAANGGKWTKAIVNDLVRIDSTIKESIRCSSLGIVGLTRMVTSPDGIDLGDGIHVPSGVRVAAPIAGIHRDPRNYANPDEYDAFRFSPSREVLGENGQILDKRAQGIVTTSDAFLTFGHGKHACPGRFFASQEMKLMLAHIVMNYDVKIAGCRPKNWDVKGACVPSPRAKIMIRPRQ</sequence>
<evidence type="ECO:0000313" key="10">
    <source>
        <dbReference type="Proteomes" id="UP000756132"/>
    </source>
</evidence>
<feature type="transmembrane region" description="Helical" evidence="8">
    <location>
        <begin position="12"/>
        <end position="34"/>
    </location>
</feature>
<evidence type="ECO:0000256" key="1">
    <source>
        <dbReference type="ARBA" id="ARBA00001971"/>
    </source>
</evidence>
<keyword evidence="8" id="KW-1133">Transmembrane helix</keyword>
<keyword evidence="5 6" id="KW-0408">Iron</keyword>
<keyword evidence="4 7" id="KW-0560">Oxidoreductase</keyword>
<dbReference type="InterPro" id="IPR002403">
    <property type="entry name" value="Cyt_P450_E_grp-IV"/>
</dbReference>
<dbReference type="PANTHER" id="PTHR46206">
    <property type="entry name" value="CYTOCHROME P450"/>
    <property type="match status" value="1"/>
</dbReference>
<dbReference type="Proteomes" id="UP000756132">
    <property type="component" value="Chromosome 10"/>
</dbReference>
<accession>A0A9Q8PIC5</accession>
<evidence type="ECO:0000256" key="5">
    <source>
        <dbReference type="ARBA" id="ARBA00023004"/>
    </source>
</evidence>
<dbReference type="KEGG" id="ffu:CLAFUR5_12001"/>
<evidence type="ECO:0000256" key="6">
    <source>
        <dbReference type="PIRSR" id="PIRSR602403-1"/>
    </source>
</evidence>
<dbReference type="GO" id="GO:0004497">
    <property type="term" value="F:monooxygenase activity"/>
    <property type="evidence" value="ECO:0007669"/>
    <property type="project" value="UniProtKB-KW"/>
</dbReference>
<dbReference type="EMBL" id="CP090172">
    <property type="protein sequence ID" value="UJO23008.1"/>
    <property type="molecule type" value="Genomic_DNA"/>
</dbReference>
<protein>
    <submittedName>
        <fullName evidence="9">Cytochrome P450 monooxygenase gloP</fullName>
    </submittedName>
</protein>
<reference evidence="9" key="2">
    <citation type="journal article" date="2022" name="Microb. Genom.">
        <title>A chromosome-scale genome assembly of the tomato pathogen Cladosporium fulvum reveals a compartmentalized genome architecture and the presence of a dispensable chromosome.</title>
        <authorList>
            <person name="Zaccaron A.Z."/>
            <person name="Chen L.H."/>
            <person name="Samaras A."/>
            <person name="Stergiopoulos I."/>
        </authorList>
    </citation>
    <scope>NUCLEOTIDE SEQUENCE</scope>
    <source>
        <strain evidence="9">Race5_Kim</strain>
    </source>
</reference>
<gene>
    <name evidence="9" type="ORF">CLAFUR5_12001</name>
</gene>
<keyword evidence="10" id="KW-1185">Reference proteome</keyword>
<keyword evidence="6 7" id="KW-0349">Heme</keyword>